<feature type="region of interest" description="Disordered" evidence="4">
    <location>
        <begin position="64"/>
        <end position="136"/>
    </location>
</feature>
<dbReference type="STRING" id="50990.A0A4Y7QDC0"/>
<feature type="region of interest" description="Disordered" evidence="4">
    <location>
        <begin position="159"/>
        <end position="184"/>
    </location>
</feature>
<dbReference type="Gene3D" id="1.10.30.10">
    <property type="entry name" value="High mobility group box domain"/>
    <property type="match status" value="1"/>
</dbReference>
<dbReference type="OrthoDB" id="6247875at2759"/>
<feature type="compositionally biased region" description="Basic residues" evidence="4">
    <location>
        <begin position="223"/>
        <end position="237"/>
    </location>
</feature>
<evidence type="ECO:0000256" key="1">
    <source>
        <dbReference type="ARBA" id="ARBA00023125"/>
    </source>
</evidence>
<keyword evidence="7" id="KW-1185">Reference proteome</keyword>
<feature type="region of interest" description="Disordered" evidence="4">
    <location>
        <begin position="223"/>
        <end position="261"/>
    </location>
</feature>
<evidence type="ECO:0000313" key="7">
    <source>
        <dbReference type="Proteomes" id="UP000294933"/>
    </source>
</evidence>
<evidence type="ECO:0000256" key="3">
    <source>
        <dbReference type="PROSITE-ProRule" id="PRU00267"/>
    </source>
</evidence>
<dbReference type="InterPro" id="IPR009071">
    <property type="entry name" value="HMG_box_dom"/>
</dbReference>
<dbReference type="InterPro" id="IPR036910">
    <property type="entry name" value="HMG_box_dom_sf"/>
</dbReference>
<dbReference type="GO" id="GO:0005634">
    <property type="term" value="C:nucleus"/>
    <property type="evidence" value="ECO:0007669"/>
    <property type="project" value="UniProtKB-UniRule"/>
</dbReference>
<protein>
    <recommendedName>
        <fullName evidence="5">HMG box domain-containing protein</fullName>
    </recommendedName>
</protein>
<feature type="DNA-binding region" description="HMG box" evidence="3">
    <location>
        <begin position="137"/>
        <end position="216"/>
    </location>
</feature>
<dbReference type="GO" id="GO:0000978">
    <property type="term" value="F:RNA polymerase II cis-regulatory region sequence-specific DNA binding"/>
    <property type="evidence" value="ECO:0007669"/>
    <property type="project" value="TreeGrafter"/>
</dbReference>
<feature type="region of interest" description="Disordered" evidence="4">
    <location>
        <begin position="1"/>
        <end position="30"/>
    </location>
</feature>
<feature type="compositionally biased region" description="Basic and acidic residues" evidence="4">
    <location>
        <begin position="448"/>
        <end position="457"/>
    </location>
</feature>
<dbReference type="GO" id="GO:0030154">
    <property type="term" value="P:cell differentiation"/>
    <property type="evidence" value="ECO:0007669"/>
    <property type="project" value="TreeGrafter"/>
</dbReference>
<dbReference type="AlphaFoldDB" id="A0A4Y7QDC0"/>
<feature type="region of interest" description="Disordered" evidence="4">
    <location>
        <begin position="409"/>
        <end position="472"/>
    </location>
</feature>
<evidence type="ECO:0000259" key="5">
    <source>
        <dbReference type="PROSITE" id="PS50118"/>
    </source>
</evidence>
<keyword evidence="1 3" id="KW-0238">DNA-binding</keyword>
<dbReference type="PANTHER" id="PTHR10270:SF161">
    <property type="entry name" value="SEX-DETERMINING REGION Y PROTEIN"/>
    <property type="match status" value="1"/>
</dbReference>
<dbReference type="GO" id="GO:0001228">
    <property type="term" value="F:DNA-binding transcription activator activity, RNA polymerase II-specific"/>
    <property type="evidence" value="ECO:0007669"/>
    <property type="project" value="TreeGrafter"/>
</dbReference>
<dbReference type="EMBL" id="ML170164">
    <property type="protein sequence ID" value="TDL25395.1"/>
    <property type="molecule type" value="Genomic_DNA"/>
</dbReference>
<gene>
    <name evidence="6" type="ORF">BD410DRAFT_785326</name>
</gene>
<feature type="compositionally biased region" description="Polar residues" evidence="4">
    <location>
        <begin position="458"/>
        <end position="468"/>
    </location>
</feature>
<feature type="domain" description="HMG box" evidence="5">
    <location>
        <begin position="137"/>
        <end position="216"/>
    </location>
</feature>
<dbReference type="VEuPathDB" id="FungiDB:BD410DRAFT_785326"/>
<dbReference type="SMART" id="SM00398">
    <property type="entry name" value="HMG"/>
    <property type="match status" value="1"/>
</dbReference>
<proteinExistence type="predicted"/>
<organism evidence="6 7">
    <name type="scientific">Rickenella mellea</name>
    <dbReference type="NCBI Taxonomy" id="50990"/>
    <lineage>
        <taxon>Eukaryota</taxon>
        <taxon>Fungi</taxon>
        <taxon>Dikarya</taxon>
        <taxon>Basidiomycota</taxon>
        <taxon>Agaricomycotina</taxon>
        <taxon>Agaricomycetes</taxon>
        <taxon>Hymenochaetales</taxon>
        <taxon>Rickenellaceae</taxon>
        <taxon>Rickenella</taxon>
    </lineage>
</organism>
<feature type="compositionally biased region" description="Polar residues" evidence="4">
    <location>
        <begin position="409"/>
        <end position="423"/>
    </location>
</feature>
<sequence>MPAHRTRGSLSLPSAGAFDATPDAPQPPRVSIVAPTPRAFTFPANIQDETPRAFTFPANVQDTPIGDFRHSPSPCVSPFEPDLGSLEISGSTRTDSPAPLSPLRAVESSMSASSHHRRGSACSSTERKPKKGDEDYIKRPENAFILFRRDCCMKKNAAEAAGGANDSPSQRRQRQADLSKTISQQWKSLPAEERAYWDELAKQRKKEHEEAYPWYVYQPSRSKSKVRKASSKTRKDKGKSPTVESDDFEVADTDESESVVSSSVTSSSSVSSFASYVLPNGRRASSAPTPPPTFPNIRLPSLPTPSCPNSPALNALARSQGKMLAPDMATHLSFFPNDSLSSLPSSYGAMDPSGQVPDFSNMHPASMFPNAFEVLSQSSMSDSGDSRTYPGIAIPRTPPRHHLMLHQESPTPSIASSGPSTPLRQAYGYPSSYHQSSLHSPTSPSKLSHSEVAETQKHQQNQAPQNDLDSFGLPDWAMPTLWPNMDSNFSTLNEGGMDVSSIPPLSLDFPPHHHESDLLETMTDPLFGLQFRFEDLLDPSQL</sequence>
<feature type="compositionally biased region" description="Basic and acidic residues" evidence="4">
    <location>
        <begin position="125"/>
        <end position="136"/>
    </location>
</feature>
<name>A0A4Y7QDC0_9AGAM</name>
<feature type="compositionally biased region" description="Polar residues" evidence="4">
    <location>
        <begin position="432"/>
        <end position="447"/>
    </location>
</feature>
<dbReference type="InterPro" id="IPR050140">
    <property type="entry name" value="SRY-related_HMG-box_TF-like"/>
</dbReference>
<dbReference type="Proteomes" id="UP000294933">
    <property type="component" value="Unassembled WGS sequence"/>
</dbReference>
<dbReference type="CDD" id="cd01389">
    <property type="entry name" value="HMG-box_ROX1-like"/>
    <property type="match status" value="1"/>
</dbReference>
<reference evidence="6 7" key="1">
    <citation type="submission" date="2018-06" db="EMBL/GenBank/DDBJ databases">
        <title>A transcriptomic atlas of mushroom development highlights an independent origin of complex multicellularity.</title>
        <authorList>
            <consortium name="DOE Joint Genome Institute"/>
            <person name="Krizsan K."/>
            <person name="Almasi E."/>
            <person name="Merenyi Z."/>
            <person name="Sahu N."/>
            <person name="Viragh M."/>
            <person name="Koszo T."/>
            <person name="Mondo S."/>
            <person name="Kiss B."/>
            <person name="Balint B."/>
            <person name="Kues U."/>
            <person name="Barry K."/>
            <person name="Hegedus J.C."/>
            <person name="Henrissat B."/>
            <person name="Johnson J."/>
            <person name="Lipzen A."/>
            <person name="Ohm R."/>
            <person name="Nagy I."/>
            <person name="Pangilinan J."/>
            <person name="Yan J."/>
            <person name="Xiong Y."/>
            <person name="Grigoriev I.V."/>
            <person name="Hibbett D.S."/>
            <person name="Nagy L.G."/>
        </authorList>
    </citation>
    <scope>NUCLEOTIDE SEQUENCE [LARGE SCALE GENOMIC DNA]</scope>
    <source>
        <strain evidence="6 7">SZMC22713</strain>
    </source>
</reference>
<evidence type="ECO:0000313" key="6">
    <source>
        <dbReference type="EMBL" id="TDL25395.1"/>
    </source>
</evidence>
<dbReference type="PANTHER" id="PTHR10270">
    <property type="entry name" value="SOX TRANSCRIPTION FACTOR"/>
    <property type="match status" value="1"/>
</dbReference>
<keyword evidence="2" id="KW-0804">Transcription</keyword>
<dbReference type="PROSITE" id="PS50118">
    <property type="entry name" value="HMG_BOX_2"/>
    <property type="match status" value="1"/>
</dbReference>
<feature type="compositionally biased region" description="Acidic residues" evidence="4">
    <location>
        <begin position="244"/>
        <end position="257"/>
    </location>
</feature>
<accession>A0A4Y7QDC0</accession>
<dbReference type="Pfam" id="PF00505">
    <property type="entry name" value="HMG_box"/>
    <property type="match status" value="1"/>
</dbReference>
<dbReference type="SUPFAM" id="SSF47095">
    <property type="entry name" value="HMG-box"/>
    <property type="match status" value="1"/>
</dbReference>
<evidence type="ECO:0000256" key="2">
    <source>
        <dbReference type="ARBA" id="ARBA00023163"/>
    </source>
</evidence>
<evidence type="ECO:0000256" key="4">
    <source>
        <dbReference type="SAM" id="MobiDB-lite"/>
    </source>
</evidence>
<keyword evidence="3" id="KW-0539">Nucleus</keyword>
<feature type="compositionally biased region" description="Polar residues" evidence="4">
    <location>
        <begin position="166"/>
        <end position="184"/>
    </location>
</feature>